<organism evidence="14 15">
    <name type="scientific">Synergistes jonesii</name>
    <dbReference type="NCBI Taxonomy" id="2754"/>
    <lineage>
        <taxon>Bacteria</taxon>
        <taxon>Thermotogati</taxon>
        <taxon>Synergistota</taxon>
        <taxon>Synergistia</taxon>
        <taxon>Synergistales</taxon>
        <taxon>Synergistaceae</taxon>
        <taxon>Synergistes</taxon>
    </lineage>
</organism>
<keyword evidence="15" id="KW-1185">Reference proteome</keyword>
<dbReference type="GO" id="GO:0005975">
    <property type="term" value="P:carbohydrate metabolic process"/>
    <property type="evidence" value="ECO:0007669"/>
    <property type="project" value="InterPro"/>
</dbReference>
<dbReference type="GO" id="GO:0000287">
    <property type="term" value="F:magnesium ion binding"/>
    <property type="evidence" value="ECO:0007669"/>
    <property type="project" value="InterPro"/>
</dbReference>
<evidence type="ECO:0000259" key="11">
    <source>
        <dbReference type="Pfam" id="PF02879"/>
    </source>
</evidence>
<dbReference type="PANTHER" id="PTHR42946">
    <property type="entry name" value="PHOSPHOHEXOSE MUTASE"/>
    <property type="match status" value="1"/>
</dbReference>
<dbReference type="PATRIC" id="fig|2754.20.peg.1916"/>
<evidence type="ECO:0000259" key="10">
    <source>
        <dbReference type="Pfam" id="PF02878"/>
    </source>
</evidence>
<comment type="similarity">
    <text evidence="2">Belongs to the phosphohexose mutase family.</text>
</comment>
<comment type="cofactor">
    <cofactor evidence="1">
        <name>Mg(2+)</name>
        <dbReference type="ChEBI" id="CHEBI:18420"/>
    </cofactor>
</comment>
<dbReference type="Pfam" id="PF02879">
    <property type="entry name" value="PGM_PMM_II"/>
    <property type="match status" value="1"/>
</dbReference>
<dbReference type="NCBIfam" id="TIGR01455">
    <property type="entry name" value="glmM"/>
    <property type="match status" value="1"/>
</dbReference>
<dbReference type="Proteomes" id="UP000027665">
    <property type="component" value="Unassembled WGS sequence"/>
</dbReference>
<protein>
    <recommendedName>
        <fullName evidence="8">Phosphoglucosamine mutase</fullName>
        <ecNumber evidence="7">5.4.2.10</ecNumber>
    </recommendedName>
</protein>
<proteinExistence type="inferred from homology"/>
<dbReference type="InterPro" id="IPR005841">
    <property type="entry name" value="Alpha-D-phosphohexomutase_SF"/>
</dbReference>
<gene>
    <name evidence="14" type="ORF">EH55_08985</name>
    <name evidence="13" type="ORF">EH55_11315</name>
</gene>
<sequence>MQDKKRQFFGTDGVRDVANSGMMRPEAAMRLGAAYTVFLRKRGAGTPKIAVGRDTRRSGEMLQSALMAGITSAGGSASDLGVIPTPGVSSVAAHNDFDGGAVISASHNPPEYNGIKFLDKDGFKLTDDDEADIEEIFLDEKKRAFAAPVNIGGVSDGSRFREEYAKRLKKIIEEIKDYSCPIVIDAANGAASAFVEPLFSDWRGRVTFIANKPNGVNINENVGVTHINTLASEVVKNKAELGIAYDGDTDRVLLCDSSGRVLDGDIMLWVIGRWLAKRDRLGAGVAATVMSNMALEELLAKEGIKVFRCPVGDRYVLDTMRKEGARIGGEQSGHIIALEYANTGDGLCAGVLFLKGVAELGEEISTLSDRFERYPQLLRNMRVDGKEKIMKSEKVASAAAEAEKLLGGRGRMLLRPSGTEPLIRIFVESRDEKLMNEAAGIMEDAIRKEIECHV</sequence>
<dbReference type="InterPro" id="IPR005844">
    <property type="entry name" value="A-D-PHexomutase_a/b/a-I"/>
</dbReference>
<dbReference type="GO" id="GO:0004615">
    <property type="term" value="F:phosphomannomutase activity"/>
    <property type="evidence" value="ECO:0007669"/>
    <property type="project" value="TreeGrafter"/>
</dbReference>
<evidence type="ECO:0000313" key="15">
    <source>
        <dbReference type="Proteomes" id="UP000027665"/>
    </source>
</evidence>
<dbReference type="Pfam" id="PF02880">
    <property type="entry name" value="PGM_PMM_III"/>
    <property type="match status" value="1"/>
</dbReference>
<dbReference type="PANTHER" id="PTHR42946:SF1">
    <property type="entry name" value="PHOSPHOGLUCOMUTASE (ALPHA-D-GLUCOSE-1,6-BISPHOSPHATE-DEPENDENT)"/>
    <property type="match status" value="1"/>
</dbReference>
<dbReference type="SUPFAM" id="SSF55957">
    <property type="entry name" value="Phosphoglucomutase, C-terminal domain"/>
    <property type="match status" value="1"/>
</dbReference>
<dbReference type="EMBL" id="JMKI01000053">
    <property type="protein sequence ID" value="KEJ91282.1"/>
    <property type="molecule type" value="Genomic_DNA"/>
</dbReference>
<dbReference type="SUPFAM" id="SSF53738">
    <property type="entry name" value="Phosphoglucomutase, first 3 domains"/>
    <property type="match status" value="3"/>
</dbReference>
<dbReference type="EC" id="5.4.2.10" evidence="7"/>
<dbReference type="InterPro" id="IPR016055">
    <property type="entry name" value="A-D-PHexomutase_a/b/a-I/II/III"/>
</dbReference>
<dbReference type="InterPro" id="IPR005846">
    <property type="entry name" value="A-D-PHexomutase_a/b/a-III"/>
</dbReference>
<dbReference type="InterPro" id="IPR036900">
    <property type="entry name" value="A-D-PHexomutase_C_sf"/>
</dbReference>
<dbReference type="EMBL" id="JMKI01000040">
    <property type="protein sequence ID" value="KEJ91598.1"/>
    <property type="molecule type" value="Genomic_DNA"/>
</dbReference>
<dbReference type="FunFam" id="3.30.310.50:FF:000001">
    <property type="entry name" value="Phosphoglucosamine mutase"/>
    <property type="match status" value="1"/>
</dbReference>
<evidence type="ECO:0000256" key="3">
    <source>
        <dbReference type="ARBA" id="ARBA00022553"/>
    </source>
</evidence>
<evidence type="ECO:0000256" key="1">
    <source>
        <dbReference type="ARBA" id="ARBA00001946"/>
    </source>
</evidence>
<dbReference type="STRING" id="2754.EH55_08985"/>
<dbReference type="RefSeq" id="WP_037977628.1">
    <property type="nucleotide sequence ID" value="NZ_JAXDSK010000011.1"/>
</dbReference>
<keyword evidence="5" id="KW-0460">Magnesium</keyword>
<feature type="domain" description="Alpha-D-phosphohexomutase C-terminal" evidence="9">
    <location>
        <begin position="380"/>
        <end position="439"/>
    </location>
</feature>
<feature type="domain" description="Alpha-D-phosphohexomutase alpha/beta/alpha" evidence="11">
    <location>
        <begin position="162"/>
        <end position="259"/>
    </location>
</feature>
<evidence type="ECO:0000256" key="6">
    <source>
        <dbReference type="ARBA" id="ARBA00023235"/>
    </source>
</evidence>
<evidence type="ECO:0000259" key="9">
    <source>
        <dbReference type="Pfam" id="PF00408"/>
    </source>
</evidence>
<dbReference type="InterPro" id="IPR050060">
    <property type="entry name" value="Phosphoglucosamine_mutase"/>
</dbReference>
<accession>A0A073IMN5</accession>
<evidence type="ECO:0000256" key="7">
    <source>
        <dbReference type="ARBA" id="ARBA00066330"/>
    </source>
</evidence>
<comment type="caution">
    <text evidence="14">The sequence shown here is derived from an EMBL/GenBank/DDBJ whole genome shotgun (WGS) entry which is preliminary data.</text>
</comment>
<dbReference type="FunFam" id="3.40.120.10:FF:000001">
    <property type="entry name" value="Phosphoglucosamine mutase"/>
    <property type="match status" value="1"/>
</dbReference>
<evidence type="ECO:0000256" key="4">
    <source>
        <dbReference type="ARBA" id="ARBA00022723"/>
    </source>
</evidence>
<dbReference type="Pfam" id="PF00408">
    <property type="entry name" value="PGM_PMM_IV"/>
    <property type="match status" value="1"/>
</dbReference>
<dbReference type="Gene3D" id="3.40.120.10">
    <property type="entry name" value="Alpha-D-Glucose-1,6-Bisphosphate, subunit A, domain 3"/>
    <property type="match status" value="3"/>
</dbReference>
<dbReference type="AlphaFoldDB" id="A0A073IMN5"/>
<reference evidence="14 15" key="1">
    <citation type="submission" date="2014-04" db="EMBL/GenBank/DDBJ databases">
        <title>Draft Genome Sequence of Synergistes jonesii.</title>
        <authorList>
            <person name="Coil D.A."/>
            <person name="Eisen J.A."/>
            <person name="Holland-Moritz H.E."/>
        </authorList>
    </citation>
    <scope>NUCLEOTIDE SEQUENCE [LARGE SCALE GENOMIC DNA]</scope>
    <source>
        <strain evidence="14 15">78-1</strain>
    </source>
</reference>
<dbReference type="FunFam" id="3.40.120.10:FF:000002">
    <property type="entry name" value="Phosphoglucosamine mutase"/>
    <property type="match status" value="1"/>
</dbReference>
<dbReference type="OrthoDB" id="9806956at2"/>
<keyword evidence="6" id="KW-0413">Isomerase</keyword>
<name>A0A073IMN5_9BACT</name>
<evidence type="ECO:0000259" key="12">
    <source>
        <dbReference type="Pfam" id="PF02880"/>
    </source>
</evidence>
<dbReference type="PRINTS" id="PR00509">
    <property type="entry name" value="PGMPMM"/>
</dbReference>
<dbReference type="InterPro" id="IPR006352">
    <property type="entry name" value="GlmM_bact"/>
</dbReference>
<dbReference type="GO" id="GO:0008966">
    <property type="term" value="F:phosphoglucosamine mutase activity"/>
    <property type="evidence" value="ECO:0007669"/>
    <property type="project" value="UniProtKB-EC"/>
</dbReference>
<dbReference type="GeneID" id="90984571"/>
<evidence type="ECO:0000256" key="2">
    <source>
        <dbReference type="ARBA" id="ARBA00010231"/>
    </source>
</evidence>
<dbReference type="Pfam" id="PF02878">
    <property type="entry name" value="PGM_PMM_I"/>
    <property type="match status" value="1"/>
</dbReference>
<dbReference type="GO" id="GO:0006048">
    <property type="term" value="P:UDP-N-acetylglucosamine biosynthetic process"/>
    <property type="evidence" value="ECO:0007669"/>
    <property type="project" value="TreeGrafter"/>
</dbReference>
<evidence type="ECO:0000256" key="8">
    <source>
        <dbReference type="ARBA" id="ARBA00068193"/>
    </source>
</evidence>
<feature type="domain" description="Alpha-D-phosphohexomutase alpha/beta/alpha" evidence="10">
    <location>
        <begin position="7"/>
        <end position="142"/>
    </location>
</feature>
<dbReference type="GO" id="GO:0005829">
    <property type="term" value="C:cytosol"/>
    <property type="evidence" value="ECO:0007669"/>
    <property type="project" value="TreeGrafter"/>
</dbReference>
<dbReference type="GO" id="GO:0009252">
    <property type="term" value="P:peptidoglycan biosynthetic process"/>
    <property type="evidence" value="ECO:0007669"/>
    <property type="project" value="TreeGrafter"/>
</dbReference>
<dbReference type="Gene3D" id="3.30.310.50">
    <property type="entry name" value="Alpha-D-phosphohexomutase, C-terminal domain"/>
    <property type="match status" value="1"/>
</dbReference>
<keyword evidence="3" id="KW-0597">Phosphoprotein</keyword>
<keyword evidence="4" id="KW-0479">Metal-binding</keyword>
<dbReference type="eggNOG" id="COG1109">
    <property type="taxonomic scope" value="Bacteria"/>
</dbReference>
<evidence type="ECO:0000313" key="14">
    <source>
        <dbReference type="EMBL" id="KEJ91598.1"/>
    </source>
</evidence>
<feature type="domain" description="Alpha-D-phosphohexomutase alpha/beta/alpha" evidence="12">
    <location>
        <begin position="263"/>
        <end position="374"/>
    </location>
</feature>
<dbReference type="InterPro" id="IPR005845">
    <property type="entry name" value="A-D-PHexomutase_a/b/a-II"/>
</dbReference>
<evidence type="ECO:0000256" key="5">
    <source>
        <dbReference type="ARBA" id="ARBA00022842"/>
    </source>
</evidence>
<evidence type="ECO:0000313" key="13">
    <source>
        <dbReference type="EMBL" id="KEJ91282.1"/>
    </source>
</evidence>
<dbReference type="InterPro" id="IPR005843">
    <property type="entry name" value="A-D-PHexomutase_C"/>
</dbReference>